<evidence type="ECO:0000256" key="1">
    <source>
        <dbReference type="ARBA" id="ARBA00007613"/>
    </source>
</evidence>
<dbReference type="EMBL" id="JAQNDN010000019">
    <property type="protein sequence ID" value="MDC0672392.1"/>
    <property type="molecule type" value="Genomic_DNA"/>
</dbReference>
<evidence type="ECO:0000313" key="3">
    <source>
        <dbReference type="EMBL" id="MDC0672392.1"/>
    </source>
</evidence>
<dbReference type="InterPro" id="IPR010131">
    <property type="entry name" value="MdtP/NodT-like"/>
</dbReference>
<name>A0ABT5BE10_9BACT</name>
<keyword evidence="2" id="KW-0732">Signal</keyword>
<accession>A0ABT5BE10</accession>
<protein>
    <submittedName>
        <fullName evidence="3">TolC family protein</fullName>
    </submittedName>
</protein>
<keyword evidence="4" id="KW-1185">Reference proteome</keyword>
<feature type="chain" id="PRO_5047255600" evidence="2">
    <location>
        <begin position="22"/>
        <end position="445"/>
    </location>
</feature>
<evidence type="ECO:0000313" key="4">
    <source>
        <dbReference type="Proteomes" id="UP001217838"/>
    </source>
</evidence>
<comment type="similarity">
    <text evidence="1">Belongs to the outer membrane factor (OMF) (TC 1.B.17) family.</text>
</comment>
<dbReference type="InterPro" id="IPR003423">
    <property type="entry name" value="OMP_efflux"/>
</dbReference>
<comment type="caution">
    <text evidence="3">The sequence shown here is derived from an EMBL/GenBank/DDBJ whole genome shotgun (WGS) entry which is preliminary data.</text>
</comment>
<organism evidence="3 4">
    <name type="scientific">Nannocystis radixulma</name>
    <dbReference type="NCBI Taxonomy" id="2995305"/>
    <lineage>
        <taxon>Bacteria</taxon>
        <taxon>Pseudomonadati</taxon>
        <taxon>Myxococcota</taxon>
        <taxon>Polyangia</taxon>
        <taxon>Nannocystales</taxon>
        <taxon>Nannocystaceae</taxon>
        <taxon>Nannocystis</taxon>
    </lineage>
</organism>
<dbReference type="RefSeq" id="WP_272004043.1">
    <property type="nucleotide sequence ID" value="NZ_JAQNDN010000019.1"/>
</dbReference>
<dbReference type="PROSITE" id="PS51257">
    <property type="entry name" value="PROKAR_LIPOPROTEIN"/>
    <property type="match status" value="1"/>
</dbReference>
<dbReference type="Pfam" id="PF02321">
    <property type="entry name" value="OEP"/>
    <property type="match status" value="2"/>
</dbReference>
<feature type="signal peptide" evidence="2">
    <location>
        <begin position="1"/>
        <end position="21"/>
    </location>
</feature>
<dbReference type="Proteomes" id="UP001217838">
    <property type="component" value="Unassembled WGS sequence"/>
</dbReference>
<proteinExistence type="inferred from homology"/>
<reference evidence="3 4" key="1">
    <citation type="submission" date="2022-11" db="EMBL/GenBank/DDBJ databases">
        <title>Minimal conservation of predation-associated metabolite biosynthetic gene clusters underscores biosynthetic potential of Myxococcota including descriptions for ten novel species: Archangium lansinium sp. nov., Myxococcus landrumus sp. nov., Nannocystis bai.</title>
        <authorList>
            <person name="Ahearne A."/>
            <person name="Stevens C."/>
            <person name="Dowd S."/>
        </authorList>
    </citation>
    <scope>NUCLEOTIDE SEQUENCE [LARGE SCALE GENOMIC DNA]</scope>
    <source>
        <strain evidence="3 4">NCELM</strain>
    </source>
</reference>
<dbReference type="Gene3D" id="1.20.1600.10">
    <property type="entry name" value="Outer membrane efflux proteins (OEP)"/>
    <property type="match status" value="1"/>
</dbReference>
<dbReference type="PANTHER" id="PTHR30203:SF24">
    <property type="entry name" value="BLR4935 PROTEIN"/>
    <property type="match status" value="1"/>
</dbReference>
<dbReference type="PANTHER" id="PTHR30203">
    <property type="entry name" value="OUTER MEMBRANE CATION EFFLUX PROTEIN"/>
    <property type="match status" value="1"/>
</dbReference>
<gene>
    <name evidence="3" type="ORF">POL58_31880</name>
</gene>
<dbReference type="SUPFAM" id="SSF56954">
    <property type="entry name" value="Outer membrane efflux proteins (OEP)"/>
    <property type="match status" value="1"/>
</dbReference>
<evidence type="ECO:0000256" key="2">
    <source>
        <dbReference type="SAM" id="SignalP"/>
    </source>
</evidence>
<sequence>MARALSLAGAALLGGCFHAPAYSPERSLAVWRALESGPESAPDSVAAAAAAKARAGGAMTADEAYALALANNPDLAVVEAEAAVAAAEVDVARQLDNPTLRLTNFRLADAIAGDPRMNLGVRVPIPRPGSVRARVSGAKLAADAAESDAAASRRLLRHVVYQRYAQIAWLRADIDELTRAAALYDERRAQIGARVERAVATQVDLAVAGLTHAEALEKIGRLRSELARAEAELARAIGPGTPREFHADLDELRAGARVPDRETLVARAAKARPELRAGQARVAEAQAAVHVARSAAWPWFSWAQLNYYVGPDSTPQSFGFGVALELPVLSWNRGEVKAARARVRQREAEERAAAATVAGELEDSLVRLEAADARVAEIEQLLLPRVEEAAREAAAALAAGALDPLTANEIEARRVAARRQHLAALFERRDAMLTLEAAVGAPLDP</sequence>